<reference evidence="3 4" key="1">
    <citation type="journal article" date="2018" name="Sci. Rep.">
        <title>Comparative genomics provides insights into the lifestyle and reveals functional heterogeneity of dark septate endophytic fungi.</title>
        <authorList>
            <person name="Knapp D.G."/>
            <person name="Nemeth J.B."/>
            <person name="Barry K."/>
            <person name="Hainaut M."/>
            <person name="Henrissat B."/>
            <person name="Johnson J."/>
            <person name="Kuo A."/>
            <person name="Lim J.H.P."/>
            <person name="Lipzen A."/>
            <person name="Nolan M."/>
            <person name="Ohm R.A."/>
            <person name="Tamas L."/>
            <person name="Grigoriev I.V."/>
            <person name="Spatafora J.W."/>
            <person name="Nagy L.G."/>
            <person name="Kovacs G.M."/>
        </authorList>
    </citation>
    <scope>NUCLEOTIDE SEQUENCE [LARGE SCALE GENOMIC DNA]</scope>
    <source>
        <strain evidence="3 4">DSE2036</strain>
    </source>
</reference>
<dbReference type="Pfam" id="PF03330">
    <property type="entry name" value="DPBB_1"/>
    <property type="match status" value="1"/>
</dbReference>
<dbReference type="InterPro" id="IPR036908">
    <property type="entry name" value="RlpA-like_sf"/>
</dbReference>
<dbReference type="PANTHER" id="PTHR31836:SF28">
    <property type="entry name" value="SRCR DOMAIN-CONTAINING PROTEIN-RELATED"/>
    <property type="match status" value="1"/>
</dbReference>
<dbReference type="PANTHER" id="PTHR31836">
    <property type="match status" value="1"/>
</dbReference>
<sequence>MLILLRGPKVFNTSADGNLSGDLTYYDPGLGACGQTHTENDAIVAVSHIRFDAAGGANPNNNPLCNKKIRIIRNGHAVDVTVVDRCTGCKQDDLDVSMAVFKSLADVDAGRVSTTWSWL</sequence>
<evidence type="ECO:0000313" key="3">
    <source>
        <dbReference type="EMBL" id="PVI06249.1"/>
    </source>
</evidence>
<dbReference type="AlphaFoldDB" id="A0A2V1E846"/>
<organism evidence="3 4">
    <name type="scientific">Periconia macrospinosa</name>
    <dbReference type="NCBI Taxonomy" id="97972"/>
    <lineage>
        <taxon>Eukaryota</taxon>
        <taxon>Fungi</taxon>
        <taxon>Dikarya</taxon>
        <taxon>Ascomycota</taxon>
        <taxon>Pezizomycotina</taxon>
        <taxon>Dothideomycetes</taxon>
        <taxon>Pleosporomycetidae</taxon>
        <taxon>Pleosporales</taxon>
        <taxon>Massarineae</taxon>
        <taxon>Periconiaceae</taxon>
        <taxon>Periconia</taxon>
    </lineage>
</organism>
<keyword evidence="4" id="KW-1185">Reference proteome</keyword>
<evidence type="ECO:0000256" key="1">
    <source>
        <dbReference type="ARBA" id="ARBA00022729"/>
    </source>
</evidence>
<evidence type="ECO:0000313" key="4">
    <source>
        <dbReference type="Proteomes" id="UP000244855"/>
    </source>
</evidence>
<protein>
    <recommendedName>
        <fullName evidence="2">RlpA-like protein double-psi beta-barrel domain-containing protein</fullName>
    </recommendedName>
</protein>
<proteinExistence type="predicted"/>
<feature type="domain" description="RlpA-like protein double-psi beta-barrel" evidence="2">
    <location>
        <begin position="65"/>
        <end position="113"/>
    </location>
</feature>
<dbReference type="InterPro" id="IPR009009">
    <property type="entry name" value="RlpA-like_DPBB"/>
</dbReference>
<dbReference type="InterPro" id="IPR051477">
    <property type="entry name" value="Expansin_CellWall"/>
</dbReference>
<dbReference type="Gene3D" id="2.40.40.10">
    <property type="entry name" value="RlpA-like domain"/>
    <property type="match status" value="1"/>
</dbReference>
<accession>A0A2V1E846</accession>
<dbReference type="EMBL" id="KZ805309">
    <property type="protein sequence ID" value="PVI06249.1"/>
    <property type="molecule type" value="Genomic_DNA"/>
</dbReference>
<dbReference type="SUPFAM" id="SSF50685">
    <property type="entry name" value="Barwin-like endoglucanases"/>
    <property type="match status" value="1"/>
</dbReference>
<keyword evidence="1" id="KW-0732">Signal</keyword>
<dbReference type="OrthoDB" id="623670at2759"/>
<evidence type="ECO:0000259" key="2">
    <source>
        <dbReference type="Pfam" id="PF03330"/>
    </source>
</evidence>
<dbReference type="STRING" id="97972.A0A2V1E846"/>
<name>A0A2V1E846_9PLEO</name>
<gene>
    <name evidence="3" type="ORF">DM02DRAFT_679666</name>
</gene>
<dbReference type="Proteomes" id="UP000244855">
    <property type="component" value="Unassembled WGS sequence"/>
</dbReference>
<dbReference type="CDD" id="cd22191">
    <property type="entry name" value="DPBB_RlpA_EXP_N-like"/>
    <property type="match status" value="1"/>
</dbReference>